<sequence>MPSFFNHALTGALKRVEYGDRLQGVDYVYTVDGKLKSINNANVASNGANDPGRDGAGNGFGRDVFSQNMEYYPNDYARAGTNINGIQNASAPFKFGGLVNGIGWQTQVSASATTVDPAVMNIFTYDSRGQLLSSSWGTPDYGTKTFTAMANVNQEKGMSYDGHGNLLKLQRTNGAGALVNNFTYNYQAGTNKLSAVTGYADYTYDVTGQLASQVKGTAGMYLDYDVTGKVTAIYSDVAKSTIMLSFVYDEGGNRIMKKDHRTSSVTWYSYDAAGTLLAVFESKNGGALQLAEQPVYGSGRLGMLNRQGGSYSYTLTDHLGNTRAVINRNKLPSGLVDVMYHADYYPYGMEVRSGGIDSRYGYQGLYAEKDKETGWNSFELRNYDPAVGRWLTVDPMAQYVSPYVGMGNNPVSLFDPTGGWSGGGLWGWFKGIFASEKKDVAAHYKLEEVKISRFYNKSPVLSPGQNISAAERRRRESLYYLRQNLANPDFNDMSRASTSFAVVAGAGEAIAGEIAAFKFGQLYRYIWSLPRSSTVAKAVSAEGAVWAQKTFSGTFSVGGKFAGQTVDDVAGMLRSGTLSAADVPINVVVRNGQTFILNTRSSAALIKAGIPRSSWNVINQTGVSSFESMLTDQLGRNSLIYGTNTIRQSGTQLILSH</sequence>
<protein>
    <submittedName>
        <fullName evidence="1">Cell wall-associated polypeptide CWBP200</fullName>
    </submittedName>
</protein>
<reference evidence="1 2" key="1">
    <citation type="submission" date="2019-05" db="EMBL/GenBank/DDBJ databases">
        <authorList>
            <consortium name="Pathogen Informatics"/>
        </authorList>
    </citation>
    <scope>NUCLEOTIDE SEQUENCE [LARGE SCALE GENOMIC DNA]</scope>
    <source>
        <strain evidence="1 2">NCTC11429</strain>
    </source>
</reference>
<dbReference type="InterPro" id="IPR050708">
    <property type="entry name" value="T6SS_VgrG/RHS"/>
</dbReference>
<dbReference type="Gene3D" id="2.180.10.10">
    <property type="entry name" value="RHS repeat-associated core"/>
    <property type="match status" value="1"/>
</dbReference>
<dbReference type="KEGG" id="stha:NCTC11429_04660"/>
<dbReference type="RefSeq" id="WP_028071684.1">
    <property type="nucleotide sequence ID" value="NZ_LR590484.1"/>
</dbReference>
<dbReference type="Proteomes" id="UP000308196">
    <property type="component" value="Chromosome"/>
</dbReference>
<dbReference type="PANTHER" id="PTHR32305:SF15">
    <property type="entry name" value="PROTEIN RHSA-RELATED"/>
    <property type="match status" value="1"/>
</dbReference>
<dbReference type="STRING" id="1123265.GCA_000686625_05173"/>
<dbReference type="InterPro" id="IPR022385">
    <property type="entry name" value="Rhs_assc_core"/>
</dbReference>
<dbReference type="AlphaFoldDB" id="A0A4U9W2B0"/>
<evidence type="ECO:0000313" key="2">
    <source>
        <dbReference type="Proteomes" id="UP000308196"/>
    </source>
</evidence>
<name>A0A4U9W2B0_9SPHI</name>
<organism evidence="1 2">
    <name type="scientific">Sphingobacterium thalpophilum</name>
    <dbReference type="NCBI Taxonomy" id="259"/>
    <lineage>
        <taxon>Bacteria</taxon>
        <taxon>Pseudomonadati</taxon>
        <taxon>Bacteroidota</taxon>
        <taxon>Sphingobacteriia</taxon>
        <taxon>Sphingobacteriales</taxon>
        <taxon>Sphingobacteriaceae</taxon>
        <taxon>Sphingobacterium</taxon>
    </lineage>
</organism>
<gene>
    <name evidence="1" type="primary">wapA_1</name>
    <name evidence="1" type="ORF">NCTC11429_04660</name>
</gene>
<dbReference type="PANTHER" id="PTHR32305">
    <property type="match status" value="1"/>
</dbReference>
<evidence type="ECO:0000313" key="1">
    <source>
        <dbReference type="EMBL" id="VTR52772.1"/>
    </source>
</evidence>
<dbReference type="GeneID" id="97755046"/>
<dbReference type="EMBL" id="LR590484">
    <property type="protein sequence ID" value="VTR52772.1"/>
    <property type="molecule type" value="Genomic_DNA"/>
</dbReference>
<dbReference type="NCBIfam" id="TIGR03696">
    <property type="entry name" value="Rhs_assc_core"/>
    <property type="match status" value="1"/>
</dbReference>
<accession>A0A4U9W2B0</accession>
<proteinExistence type="predicted"/>